<dbReference type="EMBL" id="GBXM01036098">
    <property type="protein sequence ID" value="JAH72479.1"/>
    <property type="molecule type" value="Transcribed_RNA"/>
</dbReference>
<protein>
    <submittedName>
        <fullName evidence="1">Uncharacterized protein</fullName>
    </submittedName>
</protein>
<accession>A0A0E9V2W9</accession>
<dbReference type="AlphaFoldDB" id="A0A0E9V2W9"/>
<sequence length="25" mass="2839">MLKPMGAKCNYNFAFKVCMKASEII</sequence>
<name>A0A0E9V2W9_ANGAN</name>
<reference evidence="1" key="1">
    <citation type="submission" date="2014-11" db="EMBL/GenBank/DDBJ databases">
        <authorList>
            <person name="Amaro Gonzalez C."/>
        </authorList>
    </citation>
    <scope>NUCLEOTIDE SEQUENCE</scope>
</reference>
<evidence type="ECO:0000313" key="1">
    <source>
        <dbReference type="EMBL" id="JAH72479.1"/>
    </source>
</evidence>
<proteinExistence type="predicted"/>
<reference evidence="1" key="2">
    <citation type="journal article" date="2015" name="Fish Shellfish Immunol.">
        <title>Early steps in the European eel (Anguilla anguilla)-Vibrio vulnificus interaction in the gills: Role of the RtxA13 toxin.</title>
        <authorList>
            <person name="Callol A."/>
            <person name="Pajuelo D."/>
            <person name="Ebbesson L."/>
            <person name="Teles M."/>
            <person name="MacKenzie S."/>
            <person name="Amaro C."/>
        </authorList>
    </citation>
    <scope>NUCLEOTIDE SEQUENCE</scope>
</reference>
<organism evidence="1">
    <name type="scientific">Anguilla anguilla</name>
    <name type="common">European freshwater eel</name>
    <name type="synonym">Muraena anguilla</name>
    <dbReference type="NCBI Taxonomy" id="7936"/>
    <lineage>
        <taxon>Eukaryota</taxon>
        <taxon>Metazoa</taxon>
        <taxon>Chordata</taxon>
        <taxon>Craniata</taxon>
        <taxon>Vertebrata</taxon>
        <taxon>Euteleostomi</taxon>
        <taxon>Actinopterygii</taxon>
        <taxon>Neopterygii</taxon>
        <taxon>Teleostei</taxon>
        <taxon>Anguilliformes</taxon>
        <taxon>Anguillidae</taxon>
        <taxon>Anguilla</taxon>
    </lineage>
</organism>